<keyword evidence="7" id="KW-0808">Transferase</keyword>
<evidence type="ECO:0000256" key="6">
    <source>
        <dbReference type="ARBA" id="ARBA00021623"/>
    </source>
</evidence>
<evidence type="ECO:0000256" key="12">
    <source>
        <dbReference type="ARBA" id="ARBA00022842"/>
    </source>
</evidence>
<feature type="domain" description="Pyruvate phosphate dikinase AMP/ATP-binding" evidence="15">
    <location>
        <begin position="63"/>
        <end position="111"/>
    </location>
</feature>
<gene>
    <name evidence="16" type="ORF">SAMN05920897_10684</name>
</gene>
<keyword evidence="10 16" id="KW-0418">Kinase</keyword>
<dbReference type="InterPro" id="IPR002192">
    <property type="entry name" value="PPDK_AMP/ATP-bd"/>
</dbReference>
<keyword evidence="9" id="KW-0547">Nucleotide-binding</keyword>
<dbReference type="GO" id="GO:0005524">
    <property type="term" value="F:ATP binding"/>
    <property type="evidence" value="ECO:0007669"/>
    <property type="project" value="UniProtKB-KW"/>
</dbReference>
<evidence type="ECO:0000256" key="14">
    <source>
        <dbReference type="ARBA" id="ARBA00047700"/>
    </source>
</evidence>
<comment type="pathway">
    <text evidence="3">Carbohydrate biosynthesis; gluconeogenesis.</text>
</comment>
<dbReference type="EMBL" id="FTMS01000006">
    <property type="protein sequence ID" value="SIQ27388.1"/>
    <property type="molecule type" value="Genomic_DNA"/>
</dbReference>
<dbReference type="InterPro" id="IPR006319">
    <property type="entry name" value="PEP_synth"/>
</dbReference>
<dbReference type="AlphaFoldDB" id="A0A1N6RES7"/>
<comment type="catalytic activity">
    <reaction evidence="14">
        <text>pyruvate + ATP + H2O = phosphoenolpyruvate + AMP + phosphate + 2 H(+)</text>
        <dbReference type="Rhea" id="RHEA:11364"/>
        <dbReference type="ChEBI" id="CHEBI:15361"/>
        <dbReference type="ChEBI" id="CHEBI:15377"/>
        <dbReference type="ChEBI" id="CHEBI:15378"/>
        <dbReference type="ChEBI" id="CHEBI:30616"/>
        <dbReference type="ChEBI" id="CHEBI:43474"/>
        <dbReference type="ChEBI" id="CHEBI:58702"/>
        <dbReference type="ChEBI" id="CHEBI:456215"/>
        <dbReference type="EC" id="2.7.9.2"/>
    </reaction>
</comment>
<comment type="similarity">
    <text evidence="4">Belongs to the PEP-utilizing enzyme family.</text>
</comment>
<evidence type="ECO:0000313" key="17">
    <source>
        <dbReference type="Proteomes" id="UP000186400"/>
    </source>
</evidence>
<comment type="cofactor">
    <cofactor evidence="1">
        <name>Mg(2+)</name>
        <dbReference type="ChEBI" id="CHEBI:18420"/>
    </cofactor>
</comment>
<evidence type="ECO:0000256" key="1">
    <source>
        <dbReference type="ARBA" id="ARBA00001946"/>
    </source>
</evidence>
<accession>A0A1N6RES7</accession>
<evidence type="ECO:0000259" key="15">
    <source>
        <dbReference type="Pfam" id="PF01326"/>
    </source>
</evidence>
<evidence type="ECO:0000256" key="10">
    <source>
        <dbReference type="ARBA" id="ARBA00022777"/>
    </source>
</evidence>
<evidence type="ECO:0000256" key="7">
    <source>
        <dbReference type="ARBA" id="ARBA00022679"/>
    </source>
</evidence>
<sequence length="212" mass="23809">MVLWIRTPPAVTVCTPRFAGLALLVNPVLWRRKEPRGRNEQRQCTHARPRTIVLDSLTSDCIDLVGGKAVNLGEMLRAGLPVPSGFAISTDAYRAVVAEQNLDRSIQEILSHPPLLHRGFPRDCKSHCKTSDGSPALGGRTTNQQGRHHQGCSQWLNNNVFDRRSFVKGCRSLRLQRSTIRRYPLTHSLGEAEADFGEADYYHWICSPNQSR</sequence>
<keyword evidence="17" id="KW-1185">Reference proteome</keyword>
<dbReference type="PANTHER" id="PTHR43030">
    <property type="entry name" value="PHOSPHOENOLPYRUVATE SYNTHASE"/>
    <property type="match status" value="1"/>
</dbReference>
<evidence type="ECO:0000256" key="2">
    <source>
        <dbReference type="ARBA" id="ARBA00002988"/>
    </source>
</evidence>
<dbReference type="GO" id="GO:0046872">
    <property type="term" value="F:metal ion binding"/>
    <property type="evidence" value="ECO:0007669"/>
    <property type="project" value="UniProtKB-KW"/>
</dbReference>
<dbReference type="STRING" id="159291.SAMN05920897_10684"/>
<name>A0A1N6RES7_9SPIO</name>
<reference evidence="16 17" key="1">
    <citation type="submission" date="2017-01" db="EMBL/GenBank/DDBJ databases">
        <authorList>
            <person name="Mah S.A."/>
            <person name="Swanson W.J."/>
            <person name="Moy G.W."/>
            <person name="Vacquier V.D."/>
        </authorList>
    </citation>
    <scope>NUCLEOTIDE SEQUENCE [LARGE SCALE GENOMIC DNA]</scope>
    <source>
        <strain evidence="16 17">ASpG1</strain>
    </source>
</reference>
<proteinExistence type="inferred from homology"/>
<dbReference type="Proteomes" id="UP000186400">
    <property type="component" value="Unassembled WGS sequence"/>
</dbReference>
<dbReference type="InterPro" id="IPR013815">
    <property type="entry name" value="ATP_grasp_subdomain_1"/>
</dbReference>
<evidence type="ECO:0000256" key="4">
    <source>
        <dbReference type="ARBA" id="ARBA00007837"/>
    </source>
</evidence>
<evidence type="ECO:0000256" key="8">
    <source>
        <dbReference type="ARBA" id="ARBA00022723"/>
    </source>
</evidence>
<evidence type="ECO:0000256" key="13">
    <source>
        <dbReference type="ARBA" id="ARBA00033470"/>
    </source>
</evidence>
<dbReference type="Pfam" id="PF01326">
    <property type="entry name" value="PPDK_N"/>
    <property type="match status" value="1"/>
</dbReference>
<keyword evidence="8" id="KW-0479">Metal-binding</keyword>
<dbReference type="SUPFAM" id="SSF56059">
    <property type="entry name" value="Glutathione synthetase ATP-binding domain-like"/>
    <property type="match status" value="1"/>
</dbReference>
<dbReference type="GO" id="GO:0008986">
    <property type="term" value="F:pyruvate, water dikinase activity"/>
    <property type="evidence" value="ECO:0007669"/>
    <property type="project" value="UniProtKB-EC"/>
</dbReference>
<keyword evidence="12" id="KW-0460">Magnesium</keyword>
<keyword evidence="16" id="KW-0670">Pyruvate</keyword>
<evidence type="ECO:0000313" key="16">
    <source>
        <dbReference type="EMBL" id="SIQ27388.1"/>
    </source>
</evidence>
<evidence type="ECO:0000256" key="11">
    <source>
        <dbReference type="ARBA" id="ARBA00022840"/>
    </source>
</evidence>
<dbReference type="Gene3D" id="3.30.1490.20">
    <property type="entry name" value="ATP-grasp fold, A domain"/>
    <property type="match status" value="1"/>
</dbReference>
<organism evidence="16 17">
    <name type="scientific">Alkalispirochaeta americana</name>
    <dbReference type="NCBI Taxonomy" id="159291"/>
    <lineage>
        <taxon>Bacteria</taxon>
        <taxon>Pseudomonadati</taxon>
        <taxon>Spirochaetota</taxon>
        <taxon>Spirochaetia</taxon>
        <taxon>Spirochaetales</taxon>
        <taxon>Spirochaetaceae</taxon>
        <taxon>Alkalispirochaeta</taxon>
    </lineage>
</organism>
<evidence type="ECO:0000256" key="5">
    <source>
        <dbReference type="ARBA" id="ARBA00011996"/>
    </source>
</evidence>
<evidence type="ECO:0000256" key="9">
    <source>
        <dbReference type="ARBA" id="ARBA00022741"/>
    </source>
</evidence>
<dbReference type="EC" id="2.7.9.2" evidence="5"/>
<protein>
    <recommendedName>
        <fullName evidence="6">Phosphoenolpyruvate synthase</fullName>
        <ecNumber evidence="5">2.7.9.2</ecNumber>
    </recommendedName>
    <alternativeName>
        <fullName evidence="13">Pyruvate, water dikinase</fullName>
    </alternativeName>
</protein>
<dbReference type="PANTHER" id="PTHR43030:SF1">
    <property type="entry name" value="PHOSPHOENOLPYRUVATE SYNTHASE"/>
    <property type="match status" value="1"/>
</dbReference>
<evidence type="ECO:0000256" key="3">
    <source>
        <dbReference type="ARBA" id="ARBA00004742"/>
    </source>
</evidence>
<comment type="function">
    <text evidence="2">Catalyzes the phosphorylation of pyruvate to phosphoenolpyruvate.</text>
</comment>
<keyword evidence="11" id="KW-0067">ATP-binding</keyword>